<dbReference type="SUPFAM" id="SSF103515">
    <property type="entry name" value="Autotransporter"/>
    <property type="match status" value="1"/>
</dbReference>
<dbReference type="PROSITE" id="PS51208">
    <property type="entry name" value="AUTOTRANSPORTER"/>
    <property type="match status" value="1"/>
</dbReference>
<proteinExistence type="predicted"/>
<keyword evidence="1" id="KW-0812">Transmembrane</keyword>
<accession>A0ABR6AT47</accession>
<evidence type="ECO:0000313" key="3">
    <source>
        <dbReference type="EMBL" id="MBA8852557.1"/>
    </source>
</evidence>
<organism evidence="3 4">
    <name type="scientific">Brucella intermedia</name>
    <dbReference type="NCBI Taxonomy" id="94625"/>
    <lineage>
        <taxon>Bacteria</taxon>
        <taxon>Pseudomonadati</taxon>
        <taxon>Pseudomonadota</taxon>
        <taxon>Alphaproteobacteria</taxon>
        <taxon>Hyphomicrobiales</taxon>
        <taxon>Brucellaceae</taxon>
        <taxon>Brucella/Ochrobactrum group</taxon>
        <taxon>Brucella</taxon>
    </lineage>
</organism>
<dbReference type="InterPro" id="IPR043990">
    <property type="entry name" value="AC_1"/>
</dbReference>
<dbReference type="InterPro" id="IPR005546">
    <property type="entry name" value="Autotransporte_beta"/>
</dbReference>
<dbReference type="PANTHER" id="PTHR35037">
    <property type="entry name" value="C-TERMINAL REGION OF AIDA-LIKE PROTEIN"/>
    <property type="match status" value="1"/>
</dbReference>
<gene>
    <name evidence="3" type="ORF">FHW20_003520</name>
</gene>
<dbReference type="CDD" id="cd01344">
    <property type="entry name" value="PL2_Passenger_AT"/>
    <property type="match status" value="1"/>
</dbReference>
<feature type="transmembrane region" description="Helical" evidence="1">
    <location>
        <begin position="23"/>
        <end position="43"/>
    </location>
</feature>
<dbReference type="InterPro" id="IPR036709">
    <property type="entry name" value="Autotransporte_beta_dom_sf"/>
</dbReference>
<dbReference type="PANTHER" id="PTHR35037:SF3">
    <property type="entry name" value="C-TERMINAL REGION OF AIDA-LIKE PROTEIN"/>
    <property type="match status" value="1"/>
</dbReference>
<keyword evidence="4" id="KW-1185">Reference proteome</keyword>
<dbReference type="EMBL" id="JACGXG010000004">
    <property type="protein sequence ID" value="MBA8852557.1"/>
    <property type="molecule type" value="Genomic_DNA"/>
</dbReference>
<protein>
    <submittedName>
        <fullName evidence="3">Outer membrane autotransporter protein</fullName>
    </submittedName>
</protein>
<feature type="domain" description="Autotransporter" evidence="2">
    <location>
        <begin position="790"/>
        <end position="1072"/>
    </location>
</feature>
<dbReference type="Gene3D" id="2.40.128.130">
    <property type="entry name" value="Autotransporter beta-domain"/>
    <property type="match status" value="1"/>
</dbReference>
<evidence type="ECO:0000256" key="1">
    <source>
        <dbReference type="SAM" id="Phobius"/>
    </source>
</evidence>
<dbReference type="InterPro" id="IPR006315">
    <property type="entry name" value="OM_autotransptr_brl_dom"/>
</dbReference>
<comment type="caution">
    <text evidence="3">The sequence shown here is derived from an EMBL/GenBank/DDBJ whole genome shotgun (WGS) entry which is preliminary data.</text>
</comment>
<dbReference type="Pfam" id="PF18883">
    <property type="entry name" value="AC_1"/>
    <property type="match status" value="1"/>
</dbReference>
<dbReference type="Pfam" id="PF03797">
    <property type="entry name" value="Autotransporter"/>
    <property type="match status" value="1"/>
</dbReference>
<dbReference type="Proteomes" id="UP000578622">
    <property type="component" value="Unassembled WGS sequence"/>
</dbReference>
<keyword evidence="1" id="KW-1133">Transmembrane helix</keyword>
<dbReference type="InterPro" id="IPR051551">
    <property type="entry name" value="Autotransporter_adhesion"/>
</dbReference>
<keyword evidence="1" id="KW-0472">Membrane</keyword>
<sequence length="1072" mass="111026">MPDLQTRHTRAVSAISSDRFHKYLMTSAAVALISIVVPSFAAANEWTGAISNDFFEPGNWDDGAGPQGDSSSVNNGSAIGTIDVTIGSGGSGAGTIGGAAGQAGAVRLDIITDPASQYNSASIYFGNSLVVGTNQGTGTLTVSTDGNAQIYMGANAVSIGKGVGSEGTVNLLGTGKNLSGRPEGPFPAGSSCYACSPNFTSYVSEGYKIGTQGGTGTLNIDGSVLILEQRGEFVVGDGAGSYGTVNVLAGGKLGDGSPHFNGNNINTLSRGKLTVGRDGGNGTINIDGTSATSRADAALALFSKGLVIGNGQGSTGAVNMLSTGKVHSYINYDIGQSYPSYGTRADLDTRVGVDGGVGSITVSGAGAVWYQSGILDSYLGSGSETVTSDAATLRIGESGTGQLTIAEDGVVRIGTATFNSEYDDTIYQERTGLTDHVANGTLLLGGENSGNGTLSIGGAAGAAPTAPGRLMAQAVEFGPGTGLVRFNHTANNYIFDQYDAQYLDGPSRPSTIILEGIGTVEAAAGRTLLNENQTAFTGTLRPSTGILQVNGNISTATTDILSGGTLEGTGIVGTTTNAGTIAPGQTPSGTQGVADSIGTLTISGNYIGSNGVLSLDTVLGNDQSLTDRLIVQGDTSGQTSVRVKNVNGEGALTTEGIQVVNVSGNSGGEFSLLGQYIFEGQPAVVGGAYAYRLYKGGYSTPNDGNWYLRSQLIPVDPGPGPGPDPDPGPLYQAGVPTYEAYPNFLLGLNGLPTLRQRVGNRYWSNAGNVMLSEGADAIDSPYAPPEEAGNFIEGNGIWGRIEGSHTTVESRFSTSDTDYRYNMFRLQAGLDGMLAENESGKLIGSVMLHYVRGKAKTSSIYGDGEISTDGYGFGGALTWFADNGFYVDGQAQATWYDSDLDSTLTGLGLEDGNNGFGYSLSIETGKRVAIDQNWSVTPQAQLVYSNVDFDSFRDIFDASVSLDRGESLQGRLGVAVERQHSWYNEKGLVNRTHVYGIGNLYYEFLNGTRVDVAGTSFANSNERLWGGVGLGGSYNWDGDKYSIYGEGSVNTSLAEFGDSYSYKGNIGFRVKW</sequence>
<evidence type="ECO:0000313" key="4">
    <source>
        <dbReference type="Proteomes" id="UP000578622"/>
    </source>
</evidence>
<dbReference type="InterPro" id="IPR011050">
    <property type="entry name" value="Pectin_lyase_fold/virulence"/>
</dbReference>
<name>A0ABR6AT47_9HYPH</name>
<evidence type="ECO:0000259" key="2">
    <source>
        <dbReference type="PROSITE" id="PS51208"/>
    </source>
</evidence>
<reference evidence="3 4" key="1">
    <citation type="submission" date="2020-07" db="EMBL/GenBank/DDBJ databases">
        <title>Genomic Encyclopedia of Type Strains, Phase IV (KMG-V): Genome sequencing to study the core and pangenomes of soil and plant-associated prokaryotes.</title>
        <authorList>
            <person name="Whitman W."/>
        </authorList>
    </citation>
    <scope>NUCLEOTIDE SEQUENCE [LARGE SCALE GENOMIC DNA]</scope>
    <source>
        <strain evidence="3 4">RH4WT92</strain>
    </source>
</reference>
<dbReference type="Gene3D" id="2.160.20.20">
    <property type="match status" value="1"/>
</dbReference>
<dbReference type="NCBIfam" id="TIGR01414">
    <property type="entry name" value="autotrans_barl"/>
    <property type="match status" value="1"/>
</dbReference>
<dbReference type="SUPFAM" id="SSF51126">
    <property type="entry name" value="Pectin lyase-like"/>
    <property type="match status" value="1"/>
</dbReference>
<dbReference type="SMART" id="SM00869">
    <property type="entry name" value="Autotransporter"/>
    <property type="match status" value="1"/>
</dbReference>
<dbReference type="InterPro" id="IPR012332">
    <property type="entry name" value="Autotransporter_pectin_lyase_C"/>
</dbReference>